<comment type="caution">
    <text evidence="1">The sequence shown here is derived from an EMBL/GenBank/DDBJ whole genome shotgun (WGS) entry which is preliminary data.</text>
</comment>
<evidence type="ECO:0000313" key="1">
    <source>
        <dbReference type="EMBL" id="MBB5782863.1"/>
    </source>
</evidence>
<keyword evidence="2" id="KW-1185">Reference proteome</keyword>
<accession>A0A7W9LGI1</accession>
<evidence type="ECO:0000313" key="2">
    <source>
        <dbReference type="Proteomes" id="UP000579153"/>
    </source>
</evidence>
<evidence type="ECO:0008006" key="3">
    <source>
        <dbReference type="Google" id="ProtNLM"/>
    </source>
</evidence>
<dbReference type="RefSeq" id="WP_185075880.1">
    <property type="nucleotide sequence ID" value="NZ_JACHMB010000001.1"/>
</dbReference>
<gene>
    <name evidence="1" type="ORF">HD596_009619</name>
</gene>
<dbReference type="Proteomes" id="UP000579153">
    <property type="component" value="Unassembled WGS sequence"/>
</dbReference>
<organism evidence="1 2">
    <name type="scientific">Nonomuraea jabiensis</name>
    <dbReference type="NCBI Taxonomy" id="882448"/>
    <lineage>
        <taxon>Bacteria</taxon>
        <taxon>Bacillati</taxon>
        <taxon>Actinomycetota</taxon>
        <taxon>Actinomycetes</taxon>
        <taxon>Streptosporangiales</taxon>
        <taxon>Streptosporangiaceae</taxon>
        <taxon>Nonomuraea</taxon>
    </lineage>
</organism>
<dbReference type="EMBL" id="JACHMB010000001">
    <property type="protein sequence ID" value="MBB5782863.1"/>
    <property type="molecule type" value="Genomic_DNA"/>
</dbReference>
<sequence length="861" mass="91715">MTADDGCPPRGRRERDRARGWGGIAGVQVDNEARTLRLLLFGKAPEPAPEADDVAITGPGRVVRAVHVEVVAARAGRYDELVVHLDRLGDRSPYEVELTGVQDLDPRYARAAFTFTGDCGEESDCGATAPCPPGEEDRAVIDYLAKDYASFRRLILDRLALTSPAWTDRQVPDLGVTLVELLAYVGDRLSYRQDAVATEAYLGTARLRTSVRRHLRLVDYRMHDGCNARTWVHLEVEEAGVLRAGTYRFVTAVPALGGRPMVSEGELRRLAPGGGHQVYEPVPAHDVAVSPARNRIRLWTWGGEECCLPRGATAATLVDGWCDEERSQRLLGLCPGDVVIFEEVRGPLTGVPGDADVTHRQAVRLTEVEELDDPVYDQPLLRVSWACADALTFDLCLAAIGGEECCLFEDVSVARANVVLVDHGATGTGTLTVPEGEPGPVRCEGPGRPERDPVRVRFEPVLPQAPLTRRAPYPAPETVAEGQALTLARIPADTRPRQAARLARLTAQARLGLPLDAADAAEVAATWGTGAGLDPAEPVAAGPAAAALTQDPRTALAQLWLASDRESWTVRADLIGSGPEDRHVVVEVDDEGSSHLRFGDGRYGRGVRPGQRFDLRLRVGNGTAGNVGPEAVAHLVASRPIAVPVTGVRNPLAATGGVDPEPVADARLLGPTAYRHRLVRAVTAEDYATIAAAQPGVQSAATDLAWTGGWYEADVAIDPLRGRCGEEFPLEAVRTRLEQVRRIGHDLRADPPRPVAVDLGLRVCLAATAPRSAVTVALRARLGDAPGGMFDPDRLTFGAGLYVSRILAEAMAVPGVVSASVVRLARTVSTGPPVPAGGALAFGPLEIPSAGTLTLDLVGGR</sequence>
<protein>
    <recommendedName>
        <fullName evidence="3">Baseplate assembly protein</fullName>
    </recommendedName>
</protein>
<reference evidence="1 2" key="1">
    <citation type="submission" date="2020-08" db="EMBL/GenBank/DDBJ databases">
        <title>Sequencing the genomes of 1000 actinobacteria strains.</title>
        <authorList>
            <person name="Klenk H.-P."/>
        </authorList>
    </citation>
    <scope>NUCLEOTIDE SEQUENCE [LARGE SCALE GENOMIC DNA]</scope>
    <source>
        <strain evidence="1 2">DSM 45507</strain>
    </source>
</reference>
<dbReference type="NCBIfam" id="TIGR02243">
    <property type="entry name" value="putative baseplate assembly protein"/>
    <property type="match status" value="2"/>
</dbReference>
<dbReference type="InterPro" id="IPR011749">
    <property type="entry name" value="CHP02243"/>
</dbReference>
<dbReference type="AlphaFoldDB" id="A0A7W9LGI1"/>
<proteinExistence type="predicted"/>
<name>A0A7W9LGI1_9ACTN</name>